<organism evidence="2 3">
    <name type="scientific">Pseudoalteromonas lipolytica</name>
    <dbReference type="NCBI Taxonomy" id="570156"/>
    <lineage>
        <taxon>Bacteria</taxon>
        <taxon>Pseudomonadati</taxon>
        <taxon>Pseudomonadota</taxon>
        <taxon>Gammaproteobacteria</taxon>
        <taxon>Alteromonadales</taxon>
        <taxon>Pseudoalteromonadaceae</taxon>
        <taxon>Pseudoalteromonas</taxon>
    </lineage>
</organism>
<keyword evidence="2" id="KW-0614">Plasmid</keyword>
<dbReference type="GeneID" id="99507770"/>
<evidence type="ECO:0000313" key="3">
    <source>
        <dbReference type="Proteomes" id="UP000264605"/>
    </source>
</evidence>
<dbReference type="RefSeq" id="WP_118845352.1">
    <property type="nucleotide sequence ID" value="NZ_CP032092.1"/>
</dbReference>
<evidence type="ECO:0000313" key="2">
    <source>
        <dbReference type="EMBL" id="AXV67619.1"/>
    </source>
</evidence>
<dbReference type="EMBL" id="CP032092">
    <property type="protein sequence ID" value="AXV67619.1"/>
    <property type="molecule type" value="Genomic_DNA"/>
</dbReference>
<feature type="transmembrane region" description="Helical" evidence="1">
    <location>
        <begin position="7"/>
        <end position="28"/>
    </location>
</feature>
<evidence type="ECO:0000256" key="1">
    <source>
        <dbReference type="SAM" id="Phobius"/>
    </source>
</evidence>
<dbReference type="KEGG" id="pdj:D0907_19990"/>
<name>A0AAD0S5L5_9GAMM</name>
<dbReference type="Proteomes" id="UP000264605">
    <property type="component" value="Plasmid unnamed2"/>
</dbReference>
<protein>
    <submittedName>
        <fullName evidence="2">Uncharacterized protein</fullName>
    </submittedName>
</protein>
<keyword evidence="1" id="KW-0812">Transmembrane</keyword>
<reference evidence="2 3" key="1">
    <citation type="submission" date="2018-08" db="EMBL/GenBank/DDBJ databases">
        <title>Draft genome sequence of Pseudoalteromonas donghaensis HJ51.</title>
        <authorList>
            <person name="Oh J."/>
            <person name="Roh D."/>
        </authorList>
    </citation>
    <scope>NUCLEOTIDE SEQUENCE [LARGE SCALE GENOMIC DNA]</scope>
    <source>
        <strain evidence="2 3">HJ51</strain>
        <plasmid evidence="2 3">unnamed2</plasmid>
    </source>
</reference>
<gene>
    <name evidence="2" type="ORF">D0907_19990</name>
</gene>
<keyword evidence="1" id="KW-1133">Transmembrane helix</keyword>
<dbReference type="AlphaFoldDB" id="A0AAD0S5L5"/>
<sequence length="100" mass="11161">MAESRELRSFGNMVIAVIGIIYLLHTYVTNRVVALLSDGTPNITLVLRGCTSVECHIKGTLRTDPISLESYILKSDGTKLYFNHDEISSLSWPVIDANYE</sequence>
<accession>A0AAD0S5L5</accession>
<geneLocation type="plasmid" evidence="2 3">
    <name>unnamed2</name>
</geneLocation>
<keyword evidence="1" id="KW-0472">Membrane</keyword>
<proteinExistence type="predicted"/>